<evidence type="ECO:0000313" key="2">
    <source>
        <dbReference type="EMBL" id="KKN45678.1"/>
    </source>
</evidence>
<name>A0A0F9TWC3_9ZZZZ</name>
<evidence type="ECO:0000256" key="1">
    <source>
        <dbReference type="SAM" id="Coils"/>
    </source>
</evidence>
<reference evidence="2" key="1">
    <citation type="journal article" date="2015" name="Nature">
        <title>Complex archaea that bridge the gap between prokaryotes and eukaryotes.</title>
        <authorList>
            <person name="Spang A."/>
            <person name="Saw J.H."/>
            <person name="Jorgensen S.L."/>
            <person name="Zaremba-Niedzwiedzka K."/>
            <person name="Martijn J."/>
            <person name="Lind A.E."/>
            <person name="van Eijk R."/>
            <person name="Schleper C."/>
            <person name="Guy L."/>
            <person name="Ettema T.J."/>
        </authorList>
    </citation>
    <scope>NUCLEOTIDE SEQUENCE</scope>
</reference>
<dbReference type="AlphaFoldDB" id="A0A0F9TWC3"/>
<organism evidence="2">
    <name type="scientific">marine sediment metagenome</name>
    <dbReference type="NCBI Taxonomy" id="412755"/>
    <lineage>
        <taxon>unclassified sequences</taxon>
        <taxon>metagenomes</taxon>
        <taxon>ecological metagenomes</taxon>
    </lineage>
</organism>
<accession>A0A0F9TWC3</accession>
<gene>
    <name evidence="2" type="ORF">LCGC14_0680680</name>
</gene>
<proteinExistence type="predicted"/>
<dbReference type="EMBL" id="LAZR01001373">
    <property type="protein sequence ID" value="KKN45678.1"/>
    <property type="molecule type" value="Genomic_DNA"/>
</dbReference>
<comment type="caution">
    <text evidence="2">The sequence shown here is derived from an EMBL/GenBank/DDBJ whole genome shotgun (WGS) entry which is preliminary data.</text>
</comment>
<sequence length="544" mass="63856">MTVHGEQYLLPFFIKKDSRHLSIQGNDELCLAFYLLTKKIGKSEKIISFSRLLWPILSIQGMISTHIMLDGLNLLNKKDKFSNPPRQPLIGHILRNVENKTKNEQLNKLIDILSYKDTEAEELGEEEESEFHTLKIDGLINPEFLQTLNEIIPHIEYKPIVDFTVLDNSISTETALNISEEYRQIINSMKGNALRWNTQIELIEKEVSKWLIILNVQLKDLNSRYSSQIIKTSSSIDVFQVDEQTKIEQDKIDQWNVNEKKKIIESMSTLFKTSERHLEEMIKKNRLYSNGESLKSRVFKDVLPLFENQFNYLKYEGNSFLESLESLIQRFNELKERSSVIDNETKRKLEEFQESLRIKLKDRDELLSKFESEKKQKITQLESSRSQLENLFNNIKEIAQVKYNTCLQEAQNLTRWSLNDNQSDLFSRPVQWIYIPAYAMFIEDESNMEEYMNIIFPGYITSNPDAIYEDLSDAFINLKNILSVKVENDMKVRSNFEFACERKNLIKDLSLKKKLQMGISKLREKNLLSEVTEKNLRENLSLLP</sequence>
<keyword evidence="1" id="KW-0175">Coiled coil</keyword>
<protein>
    <submittedName>
        <fullName evidence="2">Uncharacterized protein</fullName>
    </submittedName>
</protein>
<feature type="coiled-coil region" evidence="1">
    <location>
        <begin position="371"/>
        <end position="401"/>
    </location>
</feature>